<keyword evidence="8" id="KW-0732">Signal</keyword>
<evidence type="ECO:0000313" key="11">
    <source>
        <dbReference type="EMBL" id="SFB71898.1"/>
    </source>
</evidence>
<dbReference type="Pfam" id="PF18962">
    <property type="entry name" value="Por_Secre_tail"/>
    <property type="match status" value="1"/>
</dbReference>
<comment type="subcellular location">
    <subcellularLocation>
        <location evidence="1">Periplasm</location>
    </subcellularLocation>
</comment>
<name>A0A1I1DFR0_9BACT</name>
<gene>
    <name evidence="11" type="ORF">SAMN05421780_10182</name>
</gene>
<evidence type="ECO:0000259" key="10">
    <source>
        <dbReference type="Pfam" id="PF18962"/>
    </source>
</evidence>
<evidence type="ECO:0000259" key="9">
    <source>
        <dbReference type="Pfam" id="PF00127"/>
    </source>
</evidence>
<keyword evidence="2" id="KW-0813">Transport</keyword>
<organism evidence="11 12">
    <name type="scientific">Flexibacter flexilis DSM 6793</name>
    <dbReference type="NCBI Taxonomy" id="927664"/>
    <lineage>
        <taxon>Bacteria</taxon>
        <taxon>Pseudomonadati</taxon>
        <taxon>Bacteroidota</taxon>
        <taxon>Cytophagia</taxon>
        <taxon>Cytophagales</taxon>
        <taxon>Flexibacteraceae</taxon>
        <taxon>Flexibacter</taxon>
    </lineage>
</organism>
<feature type="binding site" evidence="7">
    <location>
        <position position="105"/>
    </location>
    <ligand>
        <name>Cu cation</name>
        <dbReference type="ChEBI" id="CHEBI:23378"/>
    </ligand>
</feature>
<dbReference type="PROSITE" id="PS00196">
    <property type="entry name" value="COPPER_BLUE"/>
    <property type="match status" value="1"/>
</dbReference>
<evidence type="ECO:0000256" key="5">
    <source>
        <dbReference type="ARBA" id="ARBA00022982"/>
    </source>
</evidence>
<dbReference type="GO" id="GO:0009055">
    <property type="term" value="F:electron transfer activity"/>
    <property type="evidence" value="ECO:0007669"/>
    <property type="project" value="InterPro"/>
</dbReference>
<dbReference type="NCBIfam" id="TIGR04183">
    <property type="entry name" value="Por_Secre_tail"/>
    <property type="match status" value="1"/>
</dbReference>
<evidence type="ECO:0000256" key="2">
    <source>
        <dbReference type="ARBA" id="ARBA00022448"/>
    </source>
</evidence>
<evidence type="ECO:0000313" key="12">
    <source>
        <dbReference type="Proteomes" id="UP000199514"/>
    </source>
</evidence>
<evidence type="ECO:0000256" key="7">
    <source>
        <dbReference type="PIRSR" id="PIRSR602386-1"/>
    </source>
</evidence>
<dbReference type="InterPro" id="IPR026444">
    <property type="entry name" value="Secre_tail"/>
</dbReference>
<dbReference type="Proteomes" id="UP000199514">
    <property type="component" value="Unassembled WGS sequence"/>
</dbReference>
<keyword evidence="5" id="KW-0249">Electron transport</keyword>
<dbReference type="SUPFAM" id="SSF49503">
    <property type="entry name" value="Cupredoxins"/>
    <property type="match status" value="1"/>
</dbReference>
<feature type="domain" description="Blue (type 1) copper" evidence="9">
    <location>
        <begin position="22"/>
        <end position="112"/>
    </location>
</feature>
<feature type="domain" description="Secretion system C-terminal sorting" evidence="10">
    <location>
        <begin position="129"/>
        <end position="206"/>
    </location>
</feature>
<proteinExistence type="predicted"/>
<feature type="binding site" evidence="7">
    <location>
        <position position="100"/>
    </location>
    <ligand>
        <name>Cu cation</name>
        <dbReference type="ChEBI" id="CHEBI:23378"/>
    </ligand>
</feature>
<dbReference type="InterPro" id="IPR000923">
    <property type="entry name" value="BlueCu_1"/>
</dbReference>
<evidence type="ECO:0000256" key="1">
    <source>
        <dbReference type="ARBA" id="ARBA00004418"/>
    </source>
</evidence>
<reference evidence="11 12" key="1">
    <citation type="submission" date="2016-10" db="EMBL/GenBank/DDBJ databases">
        <authorList>
            <person name="de Groot N.N."/>
        </authorList>
    </citation>
    <scope>NUCLEOTIDE SEQUENCE [LARGE SCALE GENOMIC DNA]</scope>
    <source>
        <strain evidence="11 12">DSM 6793</strain>
    </source>
</reference>
<evidence type="ECO:0000256" key="6">
    <source>
        <dbReference type="ARBA" id="ARBA00023008"/>
    </source>
</evidence>
<feature type="chain" id="PRO_5011588965" evidence="8">
    <location>
        <begin position="21"/>
        <end position="207"/>
    </location>
</feature>
<evidence type="ECO:0000256" key="4">
    <source>
        <dbReference type="ARBA" id="ARBA00022764"/>
    </source>
</evidence>
<dbReference type="GO" id="GO:0042597">
    <property type="term" value="C:periplasmic space"/>
    <property type="evidence" value="ECO:0007669"/>
    <property type="project" value="UniProtKB-SubCell"/>
</dbReference>
<dbReference type="STRING" id="927664.SAMN05421780_10182"/>
<dbReference type="Pfam" id="PF00127">
    <property type="entry name" value="Copper-bind"/>
    <property type="match status" value="1"/>
</dbReference>
<dbReference type="Gene3D" id="2.60.40.420">
    <property type="entry name" value="Cupredoxins - blue copper proteins"/>
    <property type="match status" value="1"/>
</dbReference>
<sequence>MKRLQLLIIFFCLGISGLIAQTTVTVSTSGFTFSPATATINVGDTIKFVVGGNHTASQVSEATWNANGSTVLQGGFDFSAGTNKVKFTEAGTFYYVCKPHAGMAMKGKVVVNATTGVSEKMASLANFSVYPSPVTTAGTVEFALSQSSDVQLKIYNLLGGVVRHESPVRFGAGSHRLDFSVENLQHGIYLLELMAGSQRVVKKIAVK</sequence>
<keyword evidence="6 7" id="KW-0186">Copper</keyword>
<evidence type="ECO:0000256" key="8">
    <source>
        <dbReference type="SAM" id="SignalP"/>
    </source>
</evidence>
<dbReference type="EMBL" id="FOLE01000001">
    <property type="protein sequence ID" value="SFB71898.1"/>
    <property type="molecule type" value="Genomic_DNA"/>
</dbReference>
<feature type="signal peptide" evidence="8">
    <location>
        <begin position="1"/>
        <end position="20"/>
    </location>
</feature>
<dbReference type="InterPro" id="IPR028871">
    <property type="entry name" value="BlueCu_1_BS"/>
</dbReference>
<dbReference type="AlphaFoldDB" id="A0A1I1DFR0"/>
<accession>A0A1I1DFR0</accession>
<dbReference type="InterPro" id="IPR002386">
    <property type="entry name" value="Amicyanin/Pseudoazurin"/>
</dbReference>
<dbReference type="OrthoDB" id="9802522at2"/>
<feature type="binding site" evidence="7">
    <location>
        <position position="54"/>
    </location>
    <ligand>
        <name>Cu cation</name>
        <dbReference type="ChEBI" id="CHEBI:23378"/>
    </ligand>
</feature>
<keyword evidence="4" id="KW-0574">Periplasm</keyword>
<evidence type="ECO:0000256" key="3">
    <source>
        <dbReference type="ARBA" id="ARBA00022723"/>
    </source>
</evidence>
<comment type="cofactor">
    <cofactor evidence="7">
        <name>Cu cation</name>
        <dbReference type="ChEBI" id="CHEBI:23378"/>
    </cofactor>
    <text evidence="7">Binds 1 copper ion per subunit.</text>
</comment>
<dbReference type="PRINTS" id="PR00155">
    <property type="entry name" value="AMICYANIN"/>
</dbReference>
<dbReference type="RefSeq" id="WP_091505635.1">
    <property type="nucleotide sequence ID" value="NZ_FOLE01000001.1"/>
</dbReference>
<keyword evidence="12" id="KW-1185">Reference proteome</keyword>
<keyword evidence="3 7" id="KW-0479">Metal-binding</keyword>
<dbReference type="InterPro" id="IPR008972">
    <property type="entry name" value="Cupredoxin"/>
</dbReference>
<dbReference type="GO" id="GO:0005507">
    <property type="term" value="F:copper ion binding"/>
    <property type="evidence" value="ECO:0007669"/>
    <property type="project" value="InterPro"/>
</dbReference>
<feature type="binding site" evidence="7">
    <location>
        <position position="97"/>
    </location>
    <ligand>
        <name>Cu cation</name>
        <dbReference type="ChEBI" id="CHEBI:23378"/>
    </ligand>
</feature>
<protein>
    <submittedName>
        <fullName evidence="11">Por secretion system C-terminal sorting domain-containing protein</fullName>
    </submittedName>
</protein>